<dbReference type="EMBL" id="JAXLQG010000003">
    <property type="protein sequence ID" value="KAK5542468.1"/>
    <property type="molecule type" value="Genomic_DNA"/>
</dbReference>
<dbReference type="Proteomes" id="UP001345827">
    <property type="component" value="Unassembled WGS sequence"/>
</dbReference>
<sequence length="188" mass="21439">MNYWVENFVFGFNDIPEIGHEYTSCVLPCRDRAHPGSALRLALSALAHAVFGRTRRVDKALKDTNMLYSQAITRMEAEVKGVAAEDTDELLITMILMGSFQFRRGRFSALGECLSSQGSLRHVGATAAKVKISEYISLDRVIRRQLIFQIRIIILRGRTIPYWLEDPEYEEEGPMRELDSLMLRLANL</sequence>
<evidence type="ECO:0000313" key="1">
    <source>
        <dbReference type="EMBL" id="KAK5542468.1"/>
    </source>
</evidence>
<proteinExistence type="predicted"/>
<accession>A0AAV9QGM9</accession>
<organism evidence="1 2">
    <name type="scientific">Vermiconidia calcicola</name>
    <dbReference type="NCBI Taxonomy" id="1690605"/>
    <lineage>
        <taxon>Eukaryota</taxon>
        <taxon>Fungi</taxon>
        <taxon>Dikarya</taxon>
        <taxon>Ascomycota</taxon>
        <taxon>Pezizomycotina</taxon>
        <taxon>Dothideomycetes</taxon>
        <taxon>Dothideomycetidae</taxon>
        <taxon>Mycosphaerellales</taxon>
        <taxon>Extremaceae</taxon>
        <taxon>Vermiconidia</taxon>
    </lineage>
</organism>
<protein>
    <recommendedName>
        <fullName evidence="3">Transcription factor domain-containing protein</fullName>
    </recommendedName>
</protein>
<name>A0AAV9QGM9_9PEZI</name>
<reference evidence="1 2" key="1">
    <citation type="submission" date="2023-06" db="EMBL/GenBank/DDBJ databases">
        <title>Black Yeasts Isolated from many extreme environments.</title>
        <authorList>
            <person name="Coleine C."/>
            <person name="Stajich J.E."/>
            <person name="Selbmann L."/>
        </authorList>
    </citation>
    <scope>NUCLEOTIDE SEQUENCE [LARGE SCALE GENOMIC DNA]</scope>
    <source>
        <strain evidence="1 2">CCFEE 5887</strain>
    </source>
</reference>
<gene>
    <name evidence="1" type="ORF">LTR25_002354</name>
</gene>
<dbReference type="AlphaFoldDB" id="A0AAV9QGM9"/>
<evidence type="ECO:0008006" key="3">
    <source>
        <dbReference type="Google" id="ProtNLM"/>
    </source>
</evidence>
<comment type="caution">
    <text evidence="1">The sequence shown here is derived from an EMBL/GenBank/DDBJ whole genome shotgun (WGS) entry which is preliminary data.</text>
</comment>
<keyword evidence="2" id="KW-1185">Reference proteome</keyword>
<evidence type="ECO:0000313" key="2">
    <source>
        <dbReference type="Proteomes" id="UP001345827"/>
    </source>
</evidence>